<feature type="compositionally biased region" description="Basic and acidic residues" evidence="1">
    <location>
        <begin position="447"/>
        <end position="462"/>
    </location>
</feature>
<dbReference type="EMBL" id="JAUEPO010000001">
    <property type="protein sequence ID" value="KAK3335674.1"/>
    <property type="molecule type" value="Genomic_DNA"/>
</dbReference>
<feature type="region of interest" description="Disordered" evidence="1">
    <location>
        <begin position="365"/>
        <end position="385"/>
    </location>
</feature>
<feature type="compositionally biased region" description="Polar residues" evidence="1">
    <location>
        <begin position="297"/>
        <end position="311"/>
    </location>
</feature>
<feature type="compositionally biased region" description="Low complexity" evidence="1">
    <location>
        <begin position="694"/>
        <end position="712"/>
    </location>
</feature>
<name>A0AAE0MLQ6_9PEZI</name>
<feature type="region of interest" description="Disordered" evidence="1">
    <location>
        <begin position="98"/>
        <end position="123"/>
    </location>
</feature>
<comment type="caution">
    <text evidence="2">The sequence shown here is derived from an EMBL/GenBank/DDBJ whole genome shotgun (WGS) entry which is preliminary data.</text>
</comment>
<feature type="compositionally biased region" description="Polar residues" evidence="1">
    <location>
        <begin position="433"/>
        <end position="445"/>
    </location>
</feature>
<evidence type="ECO:0000313" key="2">
    <source>
        <dbReference type="EMBL" id="KAK3335674.1"/>
    </source>
</evidence>
<feature type="compositionally biased region" description="Basic and acidic residues" evidence="1">
    <location>
        <begin position="312"/>
        <end position="324"/>
    </location>
</feature>
<reference evidence="2" key="2">
    <citation type="submission" date="2023-06" db="EMBL/GenBank/DDBJ databases">
        <authorList>
            <consortium name="Lawrence Berkeley National Laboratory"/>
            <person name="Haridas S."/>
            <person name="Hensen N."/>
            <person name="Bonometti L."/>
            <person name="Westerberg I."/>
            <person name="Brannstrom I.O."/>
            <person name="Guillou S."/>
            <person name="Cros-Aarteil S."/>
            <person name="Calhoun S."/>
            <person name="Kuo A."/>
            <person name="Mondo S."/>
            <person name="Pangilinan J."/>
            <person name="Riley R."/>
            <person name="Labutti K."/>
            <person name="Andreopoulos B."/>
            <person name="Lipzen A."/>
            <person name="Chen C."/>
            <person name="Yanf M."/>
            <person name="Daum C."/>
            <person name="Ng V."/>
            <person name="Clum A."/>
            <person name="Steindorff A."/>
            <person name="Ohm R."/>
            <person name="Martin F."/>
            <person name="Silar P."/>
            <person name="Natvig D."/>
            <person name="Lalanne C."/>
            <person name="Gautier V."/>
            <person name="Ament-Velasquez S.L."/>
            <person name="Kruys A."/>
            <person name="Hutchinson M.I."/>
            <person name="Powell A.J."/>
            <person name="Barry K."/>
            <person name="Miller A.N."/>
            <person name="Grigoriev I.V."/>
            <person name="Debuchy R."/>
            <person name="Gladieux P."/>
            <person name="Thoren M.H."/>
            <person name="Johannesson H."/>
        </authorList>
    </citation>
    <scope>NUCLEOTIDE SEQUENCE</scope>
    <source>
        <strain evidence="2">SMH4131-1</strain>
    </source>
</reference>
<feature type="compositionally biased region" description="Basic and acidic residues" evidence="1">
    <location>
        <begin position="764"/>
        <end position="774"/>
    </location>
</feature>
<feature type="region of interest" description="Disordered" evidence="1">
    <location>
        <begin position="758"/>
        <end position="781"/>
    </location>
</feature>
<feature type="region of interest" description="Disordered" evidence="1">
    <location>
        <begin position="404"/>
        <end position="490"/>
    </location>
</feature>
<protein>
    <submittedName>
        <fullName evidence="2">Uncharacterized protein</fullName>
    </submittedName>
</protein>
<feature type="compositionally biased region" description="Basic and acidic residues" evidence="1">
    <location>
        <begin position="477"/>
        <end position="487"/>
    </location>
</feature>
<evidence type="ECO:0000256" key="1">
    <source>
        <dbReference type="SAM" id="MobiDB-lite"/>
    </source>
</evidence>
<feature type="region of interest" description="Disordered" evidence="1">
    <location>
        <begin position="284"/>
        <end position="332"/>
    </location>
</feature>
<feature type="compositionally biased region" description="Basic and acidic residues" evidence="1">
    <location>
        <begin position="544"/>
        <end position="564"/>
    </location>
</feature>
<reference evidence="2" key="1">
    <citation type="journal article" date="2023" name="Mol. Phylogenet. Evol.">
        <title>Genome-scale phylogeny and comparative genomics of the fungal order Sordariales.</title>
        <authorList>
            <person name="Hensen N."/>
            <person name="Bonometti L."/>
            <person name="Westerberg I."/>
            <person name="Brannstrom I.O."/>
            <person name="Guillou S."/>
            <person name="Cros-Aarteil S."/>
            <person name="Calhoun S."/>
            <person name="Haridas S."/>
            <person name="Kuo A."/>
            <person name="Mondo S."/>
            <person name="Pangilinan J."/>
            <person name="Riley R."/>
            <person name="LaButti K."/>
            <person name="Andreopoulos B."/>
            <person name="Lipzen A."/>
            <person name="Chen C."/>
            <person name="Yan M."/>
            <person name="Daum C."/>
            <person name="Ng V."/>
            <person name="Clum A."/>
            <person name="Steindorff A."/>
            <person name="Ohm R.A."/>
            <person name="Martin F."/>
            <person name="Silar P."/>
            <person name="Natvig D.O."/>
            <person name="Lalanne C."/>
            <person name="Gautier V."/>
            <person name="Ament-Velasquez S.L."/>
            <person name="Kruys A."/>
            <person name="Hutchinson M.I."/>
            <person name="Powell A.J."/>
            <person name="Barry K."/>
            <person name="Miller A.N."/>
            <person name="Grigoriev I.V."/>
            <person name="Debuchy R."/>
            <person name="Gladieux P."/>
            <person name="Hiltunen Thoren M."/>
            <person name="Johannesson H."/>
        </authorList>
    </citation>
    <scope>NUCLEOTIDE SEQUENCE</scope>
    <source>
        <strain evidence="2">SMH4131-1</strain>
    </source>
</reference>
<feature type="region of interest" description="Disordered" evidence="1">
    <location>
        <begin position="673"/>
        <end position="735"/>
    </location>
</feature>
<organism evidence="2 3">
    <name type="scientific">Cercophora scortea</name>
    <dbReference type="NCBI Taxonomy" id="314031"/>
    <lineage>
        <taxon>Eukaryota</taxon>
        <taxon>Fungi</taxon>
        <taxon>Dikarya</taxon>
        <taxon>Ascomycota</taxon>
        <taxon>Pezizomycotina</taxon>
        <taxon>Sordariomycetes</taxon>
        <taxon>Sordariomycetidae</taxon>
        <taxon>Sordariales</taxon>
        <taxon>Lasiosphaeriaceae</taxon>
        <taxon>Cercophora</taxon>
    </lineage>
</organism>
<dbReference type="Proteomes" id="UP001286456">
    <property type="component" value="Unassembled WGS sequence"/>
</dbReference>
<feature type="region of interest" description="Disordered" evidence="1">
    <location>
        <begin position="142"/>
        <end position="165"/>
    </location>
</feature>
<feature type="compositionally biased region" description="Pro residues" evidence="1">
    <location>
        <begin position="150"/>
        <end position="162"/>
    </location>
</feature>
<evidence type="ECO:0000313" key="3">
    <source>
        <dbReference type="Proteomes" id="UP001286456"/>
    </source>
</evidence>
<keyword evidence="3" id="KW-1185">Reference proteome</keyword>
<sequence length="781" mass="87450">MSPKDPDIRLNRETLVIAGDSLYHGLAESPATPRSVEMDSHVAQYGGPKTFRKLSNSSSIISEIFRHPDASEDRLRTKIKKANERDNTKDLIDFLRNTPPPPGHFMSIPDACDGISKKKNNKKKRRLRPLCAFFRNMILAKGAKKSKQPPRQPEQPPQPPLIRLPDSAVAGRSIGGYRHIAISIPIEYDHLDDIYHRPPTPQRGEMRGATVKPNPDRPLVTVLKPVVETQEYLEGPPQLSLSPPVIPPVRFTSLSTPEETLEEIIPDASTQSACPTPGIHEYATGGATESQEEPLSHANTFSGPVRQQSVPRRNEKDVEADEQHSTTSSVYHLESYRGVDSCSTREEASRLDPPLCCTPIMTVADVKPSSPKESPNGSLDKRRSFVGGYDPIFPFLWRKASSTITSQASPENTPTKKPQQSEQEASPLEHSPPSMSERTVNGTRHSLTRDDSLRRRTTERPRSRQISNTCRDGGLGEARHNETHNQDGGDMNILLERLERLESNNEMLLNAVVPMFEKISKRLTREYPSGDASSQDELSGLGDNDDHLAADQFEPDDRDHNHDPRFCHLETLESLESLHTTTGTDWATARYHRRGHSMPMDESIHSTSLEPRRYSYNSSLLSTDTRWDELRQDARLVNAGHGMGVAIDRLPSRRGGEFEYRHPHARVVAPPIPNAYVRGGEEGDYAGGHEESRFSSSTTTSGGRNRESGGSSWRHHDLFDEEEEEEDVLTPRNEWDTLEPLMRGLVEETRAVGLLGVVGEGEEREEREGRNTLREEEEVQG</sequence>
<accession>A0AAE0MLQ6</accession>
<gene>
    <name evidence="2" type="ORF">B0T19DRAFT_407144</name>
</gene>
<feature type="compositionally biased region" description="Acidic residues" evidence="1">
    <location>
        <begin position="719"/>
        <end position="728"/>
    </location>
</feature>
<feature type="compositionally biased region" description="Polar residues" evidence="1">
    <location>
        <begin position="404"/>
        <end position="424"/>
    </location>
</feature>
<feature type="region of interest" description="Disordered" evidence="1">
    <location>
        <begin position="526"/>
        <end position="564"/>
    </location>
</feature>
<proteinExistence type="predicted"/>
<dbReference type="AlphaFoldDB" id="A0AAE0MLQ6"/>